<dbReference type="Gramene" id="PGSC0003DMT400020769">
    <property type="protein sequence ID" value="PGSC0003DMT400020769"/>
    <property type="gene ID" value="PGSC0003DMG400008035"/>
</dbReference>
<protein>
    <submittedName>
        <fullName evidence="2">Uncharacterized protein</fullName>
    </submittedName>
</protein>
<sequence>MEKVLSRRSVTSSWAANRGGTSRGVTAFTKKDLNTNGSHGNWAEVLANLYSGVYYYLFLKVCLCQENMTSISFGKKSNPKFPPSTVNKREYI</sequence>
<evidence type="ECO:0000313" key="3">
    <source>
        <dbReference type="Proteomes" id="UP000011115"/>
    </source>
</evidence>
<name>M1AE24_SOLTU</name>
<dbReference type="EnsemblPlants" id="PGSC0003DMT400020769">
    <property type="protein sequence ID" value="PGSC0003DMT400020769"/>
    <property type="gene ID" value="PGSC0003DMG400008035"/>
</dbReference>
<organism evidence="2 3">
    <name type="scientific">Solanum tuberosum</name>
    <name type="common">Potato</name>
    <dbReference type="NCBI Taxonomy" id="4113"/>
    <lineage>
        <taxon>Eukaryota</taxon>
        <taxon>Viridiplantae</taxon>
        <taxon>Streptophyta</taxon>
        <taxon>Embryophyta</taxon>
        <taxon>Tracheophyta</taxon>
        <taxon>Spermatophyta</taxon>
        <taxon>Magnoliopsida</taxon>
        <taxon>eudicotyledons</taxon>
        <taxon>Gunneridae</taxon>
        <taxon>Pentapetalae</taxon>
        <taxon>asterids</taxon>
        <taxon>lamiids</taxon>
        <taxon>Solanales</taxon>
        <taxon>Solanaceae</taxon>
        <taxon>Solanoideae</taxon>
        <taxon>Solaneae</taxon>
        <taxon>Solanum</taxon>
    </lineage>
</organism>
<dbReference type="PaxDb" id="4113-PGSC0003DMT400020769"/>
<evidence type="ECO:0000313" key="2">
    <source>
        <dbReference type="EnsemblPlants" id="PGSC0003DMT400020769"/>
    </source>
</evidence>
<accession>M1AE24</accession>
<reference evidence="3" key="1">
    <citation type="journal article" date="2011" name="Nature">
        <title>Genome sequence and analysis of the tuber crop potato.</title>
        <authorList>
            <consortium name="The Potato Genome Sequencing Consortium"/>
        </authorList>
    </citation>
    <scope>NUCLEOTIDE SEQUENCE [LARGE SCALE GENOMIC DNA]</scope>
    <source>
        <strain evidence="3">cv. DM1-3 516 R44</strain>
    </source>
</reference>
<evidence type="ECO:0000256" key="1">
    <source>
        <dbReference type="SAM" id="MobiDB-lite"/>
    </source>
</evidence>
<proteinExistence type="predicted"/>
<keyword evidence="3" id="KW-1185">Reference proteome</keyword>
<reference evidence="2" key="2">
    <citation type="submission" date="2015-06" db="UniProtKB">
        <authorList>
            <consortium name="EnsemblPlants"/>
        </authorList>
    </citation>
    <scope>IDENTIFICATION</scope>
    <source>
        <strain evidence="2">DM1-3 516 R44</strain>
    </source>
</reference>
<feature type="region of interest" description="Disordered" evidence="1">
    <location>
        <begin position="1"/>
        <end position="24"/>
    </location>
</feature>
<dbReference type="InParanoid" id="M1AE24"/>
<feature type="region of interest" description="Disordered" evidence="1">
    <location>
        <begin position="72"/>
        <end position="92"/>
    </location>
</feature>
<dbReference type="HOGENOM" id="CLU_2417512_0_0_1"/>
<feature type="compositionally biased region" description="Polar residues" evidence="1">
    <location>
        <begin position="8"/>
        <end position="24"/>
    </location>
</feature>
<dbReference type="AlphaFoldDB" id="M1AE24"/>
<dbReference type="Proteomes" id="UP000011115">
    <property type="component" value="Unassembled WGS sequence"/>
</dbReference>